<dbReference type="InterPro" id="IPR029044">
    <property type="entry name" value="Nucleotide-diphossugar_trans"/>
</dbReference>
<proteinExistence type="predicted"/>
<dbReference type="InterPro" id="IPR003329">
    <property type="entry name" value="Cytidylyl_trans"/>
</dbReference>
<accession>A0A347TM13</accession>
<dbReference type="GO" id="GO:0008781">
    <property type="term" value="F:N-acylneuraminate cytidylyltransferase activity"/>
    <property type="evidence" value="ECO:0007669"/>
    <property type="project" value="TreeGrafter"/>
</dbReference>
<protein>
    <submittedName>
        <fullName evidence="1 2">Acylneuraminate cytidylyltransferase</fullName>
    </submittedName>
</protein>
<keyword evidence="1" id="KW-0808">Transferase</keyword>
<name>A0A347TM13_9BACT</name>
<dbReference type="SUPFAM" id="SSF53448">
    <property type="entry name" value="Nucleotide-diphospho-sugar transferases"/>
    <property type="match status" value="1"/>
</dbReference>
<dbReference type="KEGG" id="amar:AMRN_1918"/>
<dbReference type="AlphaFoldDB" id="A0A347TM13"/>
<dbReference type="CDD" id="cd02513">
    <property type="entry name" value="CMP-NeuAc_Synthase"/>
    <property type="match status" value="1"/>
</dbReference>
<dbReference type="RefSeq" id="WP_099311275.1">
    <property type="nucleotide sequence ID" value="NZ_CP032101.1"/>
</dbReference>
<dbReference type="Proteomes" id="UP000264693">
    <property type="component" value="Chromosome"/>
</dbReference>
<dbReference type="PANTHER" id="PTHR21485">
    <property type="entry name" value="HAD SUPERFAMILY MEMBERS CMAS AND KDSC"/>
    <property type="match status" value="1"/>
</dbReference>
<evidence type="ECO:0000313" key="4">
    <source>
        <dbReference type="Proteomes" id="UP000264693"/>
    </source>
</evidence>
<dbReference type="EMBL" id="CP032101">
    <property type="protein sequence ID" value="AXX87641.1"/>
    <property type="molecule type" value="Genomic_DNA"/>
</dbReference>
<dbReference type="InterPro" id="IPR050793">
    <property type="entry name" value="CMP-NeuNAc_synthase"/>
</dbReference>
<reference evidence="3" key="1">
    <citation type="submission" date="2017-09" db="EMBL/GenBank/DDBJ databases">
        <title>Arcobacter canalis sp. nov., a new species isolated from a water canal contaminated with urban sewage.</title>
        <authorList>
            <person name="Perez-Cataluna A."/>
            <person name="Salas-Masso N."/>
            <person name="Figueras M.J."/>
        </authorList>
    </citation>
    <scope>NUCLEOTIDE SEQUENCE [LARGE SCALE GENOMIC DNA]</scope>
    <source>
        <strain evidence="3">CECT 7727</strain>
    </source>
</reference>
<dbReference type="Gene3D" id="3.90.550.10">
    <property type="entry name" value="Spore Coat Polysaccharide Biosynthesis Protein SpsA, Chain A"/>
    <property type="match status" value="1"/>
</dbReference>
<dbReference type="PANTHER" id="PTHR21485:SF6">
    <property type="entry name" value="N-ACYLNEURAMINATE CYTIDYLYLTRANSFERASE-RELATED"/>
    <property type="match status" value="1"/>
</dbReference>
<evidence type="ECO:0000313" key="3">
    <source>
        <dbReference type="Proteomes" id="UP000224740"/>
    </source>
</evidence>
<organism evidence="1 4">
    <name type="scientific">Malaciobacter marinus</name>
    <dbReference type="NCBI Taxonomy" id="505249"/>
    <lineage>
        <taxon>Bacteria</taxon>
        <taxon>Pseudomonadati</taxon>
        <taxon>Campylobacterota</taxon>
        <taxon>Epsilonproteobacteria</taxon>
        <taxon>Campylobacterales</taxon>
        <taxon>Arcobacteraceae</taxon>
        <taxon>Malaciobacter</taxon>
    </lineage>
</organism>
<gene>
    <name evidence="1" type="ORF">AMRN_1918</name>
    <name evidence="2" type="ORF">CPH92_08335</name>
</gene>
<dbReference type="Proteomes" id="UP000224740">
    <property type="component" value="Unassembled WGS sequence"/>
</dbReference>
<dbReference type="EMBL" id="NXAO01000036">
    <property type="protein sequence ID" value="PHO15110.1"/>
    <property type="molecule type" value="Genomic_DNA"/>
</dbReference>
<reference evidence="1 4" key="3">
    <citation type="submission" date="2018-08" db="EMBL/GenBank/DDBJ databases">
        <title>Complete genome of the Arcobacter marinus type strain JCM 15502.</title>
        <authorList>
            <person name="Miller W.G."/>
            <person name="Yee E."/>
            <person name="Huynh S."/>
            <person name="Parker C.T."/>
        </authorList>
    </citation>
    <scope>NUCLEOTIDE SEQUENCE [LARGE SCALE GENOMIC DNA]</scope>
    <source>
        <strain evidence="1 4">JCM 15502</strain>
    </source>
</reference>
<sequence>MKNKKEIIAFLPMRKGSQRIKNKNIKKFANIKKGLTFIKISQLLKVKEIDKIIVSTDDKKVIDIALSFDSKKIHIDKRPKELATSSTSTDELIKYVPKIIKKGIVIWTHVTSPFIDEKIYSKMIKTYLDNKNNDSLMSVTKIQKFLWDKKNPINYNRKKEKWPRTQTLNPVYEVNSGAFINEIKNYKKFNDRIGKNPILFELDTIQSFDIDWKEDFEIAQVLWEKYYNFEDN</sequence>
<evidence type="ECO:0000313" key="1">
    <source>
        <dbReference type="EMBL" id="AXX87641.1"/>
    </source>
</evidence>
<reference evidence="2" key="2">
    <citation type="submission" date="2017-09" db="EMBL/GenBank/DDBJ databases">
        <authorList>
            <person name="Perez-Cataluna A."/>
            <person name="Figueras M.J."/>
            <person name="Salas-Masso N."/>
        </authorList>
    </citation>
    <scope>NUCLEOTIDE SEQUENCE</scope>
    <source>
        <strain evidence="2">CECT 7727</strain>
    </source>
</reference>
<dbReference type="Pfam" id="PF02348">
    <property type="entry name" value="CTP_transf_3"/>
    <property type="match status" value="1"/>
</dbReference>
<evidence type="ECO:0000313" key="2">
    <source>
        <dbReference type="EMBL" id="PHO15110.1"/>
    </source>
</evidence>
<keyword evidence="1" id="KW-0548">Nucleotidyltransferase</keyword>
<keyword evidence="3" id="KW-1185">Reference proteome</keyword>